<accession>A0A402AQ28</accession>
<gene>
    <name evidence="1" type="ORF">KDK_49350</name>
</gene>
<comment type="caution">
    <text evidence="1">The sequence shown here is derived from an EMBL/GenBank/DDBJ whole genome shotgun (WGS) entry which is preliminary data.</text>
</comment>
<organism evidence="1 2">
    <name type="scientific">Dictyobacter kobayashii</name>
    <dbReference type="NCBI Taxonomy" id="2014872"/>
    <lineage>
        <taxon>Bacteria</taxon>
        <taxon>Bacillati</taxon>
        <taxon>Chloroflexota</taxon>
        <taxon>Ktedonobacteria</taxon>
        <taxon>Ktedonobacterales</taxon>
        <taxon>Dictyobacteraceae</taxon>
        <taxon>Dictyobacter</taxon>
    </lineage>
</organism>
<evidence type="ECO:0000313" key="2">
    <source>
        <dbReference type="Proteomes" id="UP000287188"/>
    </source>
</evidence>
<name>A0A402AQ28_9CHLR</name>
<protein>
    <submittedName>
        <fullName evidence="1">Uncharacterized protein</fullName>
    </submittedName>
</protein>
<sequence length="189" mass="20442">MGHIKWVYRAGFLVIILLIVGAIVVSQNVSASNVGPAHPTPTGNLSSTQVGYPDGVPSIKVHTISSGKSSAIPNYADTSMAPAFTEQDVRAFLLRDDTNFYAGPLVPGAHLKILTIKFVTAQQASVLMGGESVDRPDNYLVCYVRVQGPFQTTRLHLMSTTQPTKQPEVGDVVYDGHTGNMLLWGYIKR</sequence>
<reference evidence="2" key="1">
    <citation type="submission" date="2018-12" db="EMBL/GenBank/DDBJ databases">
        <title>Tengunoibacter tsumagoiensis gen. nov., sp. nov., Dictyobacter kobayashii sp. nov., D. alpinus sp. nov., and D. joshuensis sp. nov. and description of Dictyobacteraceae fam. nov. within the order Ktedonobacterales isolated from Tengu-no-mugimeshi.</title>
        <authorList>
            <person name="Wang C.M."/>
            <person name="Zheng Y."/>
            <person name="Sakai Y."/>
            <person name="Toyoda A."/>
            <person name="Minakuchi Y."/>
            <person name="Abe K."/>
            <person name="Yokota A."/>
            <person name="Yabe S."/>
        </authorList>
    </citation>
    <scope>NUCLEOTIDE SEQUENCE [LARGE SCALE GENOMIC DNA]</scope>
    <source>
        <strain evidence="2">Uno11</strain>
    </source>
</reference>
<proteinExistence type="predicted"/>
<keyword evidence="2" id="KW-1185">Reference proteome</keyword>
<dbReference type="AlphaFoldDB" id="A0A402AQ28"/>
<dbReference type="RefSeq" id="WP_126552681.1">
    <property type="nucleotide sequence ID" value="NZ_BIFS01000001.1"/>
</dbReference>
<evidence type="ECO:0000313" key="1">
    <source>
        <dbReference type="EMBL" id="GCE21135.1"/>
    </source>
</evidence>
<dbReference type="Proteomes" id="UP000287188">
    <property type="component" value="Unassembled WGS sequence"/>
</dbReference>
<dbReference type="OrthoDB" id="173563at2"/>
<dbReference type="EMBL" id="BIFS01000001">
    <property type="protein sequence ID" value="GCE21135.1"/>
    <property type="molecule type" value="Genomic_DNA"/>
</dbReference>